<keyword evidence="3" id="KW-0347">Helicase</keyword>
<evidence type="ECO:0000313" key="7">
    <source>
        <dbReference type="Proteomes" id="UP000276776"/>
    </source>
</evidence>
<evidence type="ECO:0000256" key="3">
    <source>
        <dbReference type="ARBA" id="ARBA00022806"/>
    </source>
</evidence>
<dbReference type="OrthoDB" id="2320933at2759"/>
<sequence>MLNYPRWVPKELVVGYIGHGVYDLLPWQQQVLSKRTLRAPRYSNLVFSAPTSSGKTVVAELIAVNTVLQLQRKAVFIFPYVSVAKEKFVTLQKIWRSVNLRVSAFMGQYSASLQTWDVAVCTIEKANSLLNRMTEDKTVLDIGVLVIDEFHMLFDTNRGLLLEQIVGKALYISHVLKYVETHVKVIKLLRYLSATLPNLDELVDWLNAEKYETQFRPVHLQEMILCDGHLHDAMTLECMQKVETEYTFSNDVGHIIQLCSESIARRESVLLFCSSKAEAEKIALAISNYLQDCCMSNTNQKLISSLDCTRLKNLMISLNNEVQCIDDILCKTIPFGIAFHHAG</sequence>
<dbReference type="PANTHER" id="PTHR47961:SF6">
    <property type="entry name" value="DNA-DIRECTED DNA POLYMERASE"/>
    <property type="match status" value="1"/>
</dbReference>
<organism evidence="8">
    <name type="scientific">Thelazia callipaeda</name>
    <name type="common">Oriental eyeworm</name>
    <name type="synonym">Parasitic nematode</name>
    <dbReference type="NCBI Taxonomy" id="103827"/>
    <lineage>
        <taxon>Eukaryota</taxon>
        <taxon>Metazoa</taxon>
        <taxon>Ecdysozoa</taxon>
        <taxon>Nematoda</taxon>
        <taxon>Chromadorea</taxon>
        <taxon>Rhabditida</taxon>
        <taxon>Spirurina</taxon>
        <taxon>Spiruromorpha</taxon>
        <taxon>Thelazioidea</taxon>
        <taxon>Thelaziidae</taxon>
        <taxon>Thelazia</taxon>
    </lineage>
</organism>
<feature type="domain" description="Helicase ATP-binding" evidence="5">
    <location>
        <begin position="36"/>
        <end position="214"/>
    </location>
</feature>
<evidence type="ECO:0000256" key="2">
    <source>
        <dbReference type="ARBA" id="ARBA00022801"/>
    </source>
</evidence>
<evidence type="ECO:0000313" key="8">
    <source>
        <dbReference type="WBParaSite" id="TCLT_0000921401-mRNA-1"/>
    </source>
</evidence>
<reference evidence="6 7" key="2">
    <citation type="submission" date="2018-11" db="EMBL/GenBank/DDBJ databases">
        <authorList>
            <consortium name="Pathogen Informatics"/>
        </authorList>
    </citation>
    <scope>NUCLEOTIDE SEQUENCE [LARGE SCALE GENOMIC DNA]</scope>
</reference>
<dbReference type="Gene3D" id="3.40.50.300">
    <property type="entry name" value="P-loop containing nucleotide triphosphate hydrolases"/>
    <property type="match status" value="2"/>
</dbReference>
<accession>A0A0N5D7Z5</accession>
<evidence type="ECO:0000256" key="4">
    <source>
        <dbReference type="ARBA" id="ARBA00022840"/>
    </source>
</evidence>
<proteinExistence type="predicted"/>
<dbReference type="SUPFAM" id="SSF52540">
    <property type="entry name" value="P-loop containing nucleoside triphosphate hydrolases"/>
    <property type="match status" value="2"/>
</dbReference>
<evidence type="ECO:0000313" key="6">
    <source>
        <dbReference type="EMBL" id="VDN06820.1"/>
    </source>
</evidence>
<dbReference type="SMART" id="SM00487">
    <property type="entry name" value="DEXDc"/>
    <property type="match status" value="1"/>
</dbReference>
<keyword evidence="1" id="KW-0547">Nucleotide-binding</keyword>
<dbReference type="Pfam" id="PF00270">
    <property type="entry name" value="DEAD"/>
    <property type="match status" value="1"/>
</dbReference>
<dbReference type="InterPro" id="IPR011545">
    <property type="entry name" value="DEAD/DEAH_box_helicase_dom"/>
</dbReference>
<dbReference type="OMA" id="RECIEMG"/>
<keyword evidence="7" id="KW-1185">Reference proteome</keyword>
<reference evidence="8" key="1">
    <citation type="submission" date="2017-02" db="UniProtKB">
        <authorList>
            <consortium name="WormBaseParasite"/>
        </authorList>
    </citation>
    <scope>IDENTIFICATION</scope>
</reference>
<gene>
    <name evidence="6" type="ORF">TCLT_LOCUS9203</name>
</gene>
<dbReference type="GO" id="GO:0003676">
    <property type="term" value="F:nucleic acid binding"/>
    <property type="evidence" value="ECO:0007669"/>
    <property type="project" value="InterPro"/>
</dbReference>
<dbReference type="WBParaSite" id="TCLT_0000921401-mRNA-1">
    <property type="protein sequence ID" value="TCLT_0000921401-mRNA-1"/>
    <property type="gene ID" value="TCLT_0000921401"/>
</dbReference>
<dbReference type="InterPro" id="IPR014001">
    <property type="entry name" value="Helicase_ATP-bd"/>
</dbReference>
<dbReference type="Proteomes" id="UP000276776">
    <property type="component" value="Unassembled WGS sequence"/>
</dbReference>
<dbReference type="GO" id="GO:0005524">
    <property type="term" value="F:ATP binding"/>
    <property type="evidence" value="ECO:0007669"/>
    <property type="project" value="UniProtKB-KW"/>
</dbReference>
<evidence type="ECO:0000256" key="1">
    <source>
        <dbReference type="ARBA" id="ARBA00022741"/>
    </source>
</evidence>
<keyword evidence="2" id="KW-0378">Hydrolase</keyword>
<dbReference type="PANTHER" id="PTHR47961">
    <property type="entry name" value="DNA POLYMERASE THETA, PUTATIVE (AFU_ORTHOLOGUE AFUA_1G05260)-RELATED"/>
    <property type="match status" value="1"/>
</dbReference>
<dbReference type="STRING" id="103827.A0A0N5D7Z5"/>
<dbReference type="InterPro" id="IPR050474">
    <property type="entry name" value="Hel308_SKI2-like"/>
</dbReference>
<evidence type="ECO:0000259" key="5">
    <source>
        <dbReference type="PROSITE" id="PS51192"/>
    </source>
</evidence>
<dbReference type="GO" id="GO:0004386">
    <property type="term" value="F:helicase activity"/>
    <property type="evidence" value="ECO:0007669"/>
    <property type="project" value="UniProtKB-KW"/>
</dbReference>
<dbReference type="PROSITE" id="PS51192">
    <property type="entry name" value="HELICASE_ATP_BIND_1"/>
    <property type="match status" value="1"/>
</dbReference>
<dbReference type="AlphaFoldDB" id="A0A0N5D7Z5"/>
<keyword evidence="4" id="KW-0067">ATP-binding</keyword>
<dbReference type="InterPro" id="IPR027417">
    <property type="entry name" value="P-loop_NTPase"/>
</dbReference>
<dbReference type="EMBL" id="UYYF01004751">
    <property type="protein sequence ID" value="VDN06820.1"/>
    <property type="molecule type" value="Genomic_DNA"/>
</dbReference>
<name>A0A0N5D7Z5_THECL</name>
<dbReference type="GO" id="GO:0016787">
    <property type="term" value="F:hydrolase activity"/>
    <property type="evidence" value="ECO:0007669"/>
    <property type="project" value="UniProtKB-KW"/>
</dbReference>
<protein>
    <submittedName>
        <fullName evidence="8">Helicase ATP-binding domain-containing protein</fullName>
    </submittedName>
</protein>